<gene>
    <name evidence="1" type="ORF">DEO72_LG5g1544</name>
</gene>
<dbReference type="AlphaFoldDB" id="A0A4D6LWQ5"/>
<accession>A0A4D6LWQ5</accession>
<keyword evidence="2" id="KW-1185">Reference proteome</keyword>
<evidence type="ECO:0000313" key="1">
    <source>
        <dbReference type="EMBL" id="QCD93469.1"/>
    </source>
</evidence>
<reference evidence="1 2" key="1">
    <citation type="submission" date="2019-04" db="EMBL/GenBank/DDBJ databases">
        <title>An improved genome assembly and genetic linkage map for asparagus bean, Vigna unguiculata ssp. sesquipedialis.</title>
        <authorList>
            <person name="Xia Q."/>
            <person name="Zhang R."/>
            <person name="Dong Y."/>
        </authorList>
    </citation>
    <scope>NUCLEOTIDE SEQUENCE [LARGE SCALE GENOMIC DNA]</scope>
    <source>
        <tissue evidence="1">Leaf</tissue>
    </source>
</reference>
<protein>
    <submittedName>
        <fullName evidence="1">Uncharacterized protein</fullName>
    </submittedName>
</protein>
<sequence length="79" mass="8342">MASGDDSAEWQCDVAVRRGGGSAWHDSDGKGRCLTPVSYTHLPTMASGDDSAEWQCDVAVRRGGGSAWHDSDGKGRCLT</sequence>
<organism evidence="1 2">
    <name type="scientific">Vigna unguiculata</name>
    <name type="common">Cowpea</name>
    <dbReference type="NCBI Taxonomy" id="3917"/>
    <lineage>
        <taxon>Eukaryota</taxon>
        <taxon>Viridiplantae</taxon>
        <taxon>Streptophyta</taxon>
        <taxon>Embryophyta</taxon>
        <taxon>Tracheophyta</taxon>
        <taxon>Spermatophyta</taxon>
        <taxon>Magnoliopsida</taxon>
        <taxon>eudicotyledons</taxon>
        <taxon>Gunneridae</taxon>
        <taxon>Pentapetalae</taxon>
        <taxon>rosids</taxon>
        <taxon>fabids</taxon>
        <taxon>Fabales</taxon>
        <taxon>Fabaceae</taxon>
        <taxon>Papilionoideae</taxon>
        <taxon>50 kb inversion clade</taxon>
        <taxon>NPAAA clade</taxon>
        <taxon>indigoferoid/millettioid clade</taxon>
        <taxon>Phaseoleae</taxon>
        <taxon>Vigna</taxon>
    </lineage>
</organism>
<name>A0A4D6LWQ5_VIGUN</name>
<evidence type="ECO:0000313" key="2">
    <source>
        <dbReference type="Proteomes" id="UP000501690"/>
    </source>
</evidence>
<proteinExistence type="predicted"/>
<dbReference type="Proteomes" id="UP000501690">
    <property type="component" value="Linkage Group LG5"/>
</dbReference>
<dbReference type="EMBL" id="CP039349">
    <property type="protein sequence ID" value="QCD93469.1"/>
    <property type="molecule type" value="Genomic_DNA"/>
</dbReference>